<feature type="non-terminal residue" evidence="1">
    <location>
        <position position="349"/>
    </location>
</feature>
<dbReference type="SUPFAM" id="SSF53098">
    <property type="entry name" value="Ribonuclease H-like"/>
    <property type="match status" value="1"/>
</dbReference>
<evidence type="ECO:0000313" key="2">
    <source>
        <dbReference type="Proteomes" id="UP000789396"/>
    </source>
</evidence>
<feature type="non-terminal residue" evidence="1">
    <location>
        <position position="1"/>
    </location>
</feature>
<sequence>ALKIIIRKAYVGDIFAQLDRVMDQKQKLKIKLPLIKFFIPSASPPKVINSLKSSGLINLQIELPLEEQINKLYKHLSDQWKLKNLKFVISNKDFYDQLKEKYPDIIHISASIDGNDLIVNNLSRWARENTSTQGISNIVKAVQNATRNLCNVVGVLKDRRMQSGMNITNITINDCNCHYHKIEFLSLISQHFKQLFNNYNIDDNFIKEKVGYFKWLSLDHLPVSIFDKLVELFKPLKHINAVTGKNIIDLLVNATSILRRISHFQFNFNSEYNPSSSGNSLIYEEVTRYVSRLQSQFDKNFDVYKWWQNSKHEFPGLATLAREYLLLVSDKVQFNNLEKFLEVYKNVDM</sequence>
<dbReference type="AlphaFoldDB" id="A0A9N9NQZ0"/>
<dbReference type="Proteomes" id="UP000789396">
    <property type="component" value="Unassembled WGS sequence"/>
</dbReference>
<keyword evidence="2" id="KW-1185">Reference proteome</keyword>
<dbReference type="OrthoDB" id="2434287at2759"/>
<comment type="caution">
    <text evidence="1">The sequence shown here is derived from an EMBL/GenBank/DDBJ whole genome shotgun (WGS) entry which is preliminary data.</text>
</comment>
<dbReference type="InterPro" id="IPR012337">
    <property type="entry name" value="RNaseH-like_sf"/>
</dbReference>
<evidence type="ECO:0000313" key="1">
    <source>
        <dbReference type="EMBL" id="CAG8755508.1"/>
    </source>
</evidence>
<reference evidence="1" key="1">
    <citation type="submission" date="2021-06" db="EMBL/GenBank/DDBJ databases">
        <authorList>
            <person name="Kallberg Y."/>
            <person name="Tangrot J."/>
            <person name="Rosling A."/>
        </authorList>
    </citation>
    <scope>NUCLEOTIDE SEQUENCE</scope>
    <source>
        <strain evidence="1">IN212</strain>
    </source>
</reference>
<protein>
    <submittedName>
        <fullName evidence="1">18856_t:CDS:1</fullName>
    </submittedName>
</protein>
<proteinExistence type="predicted"/>
<name>A0A9N9NQZ0_9GLOM</name>
<accession>A0A9N9NQZ0</accession>
<dbReference type="EMBL" id="CAJVPZ010038425">
    <property type="protein sequence ID" value="CAG8755508.1"/>
    <property type="molecule type" value="Genomic_DNA"/>
</dbReference>
<organism evidence="1 2">
    <name type="scientific">Racocetra fulgida</name>
    <dbReference type="NCBI Taxonomy" id="60492"/>
    <lineage>
        <taxon>Eukaryota</taxon>
        <taxon>Fungi</taxon>
        <taxon>Fungi incertae sedis</taxon>
        <taxon>Mucoromycota</taxon>
        <taxon>Glomeromycotina</taxon>
        <taxon>Glomeromycetes</taxon>
        <taxon>Diversisporales</taxon>
        <taxon>Gigasporaceae</taxon>
        <taxon>Racocetra</taxon>
    </lineage>
</organism>
<gene>
    <name evidence="1" type="ORF">RFULGI_LOCUS13912</name>
</gene>